<sequence>MLQLHCPALLASAPLPLDFLFPQPLLNGDQFLRCKLALCLSNCIGRPLKFLFHSNQFVFARFQFCSLLFDSQTKLLTSSDQLLIGIGLLHELMLSFFQSLVQRALFSVKDLFSFNGKGVLRLNLLLQLFESNVQHFHL</sequence>
<keyword evidence="2" id="KW-1185">Reference proteome</keyword>
<reference evidence="1" key="3">
    <citation type="submission" date="2015-02" db="UniProtKB">
        <authorList>
            <consortium name="EnsemblProtists"/>
        </authorList>
    </citation>
    <scope>IDENTIFICATION</scope>
    <source>
        <strain evidence="1">DAOM BR144</strain>
    </source>
</reference>
<organism evidence="1 2">
    <name type="scientific">Globisporangium ultimum (strain ATCC 200006 / CBS 805.95 / DAOM BR144)</name>
    <name type="common">Pythium ultimum</name>
    <dbReference type="NCBI Taxonomy" id="431595"/>
    <lineage>
        <taxon>Eukaryota</taxon>
        <taxon>Sar</taxon>
        <taxon>Stramenopiles</taxon>
        <taxon>Oomycota</taxon>
        <taxon>Peronosporomycetes</taxon>
        <taxon>Pythiales</taxon>
        <taxon>Pythiaceae</taxon>
        <taxon>Globisporangium</taxon>
    </lineage>
</organism>
<dbReference type="EnsemblProtists" id="PYU1_T008317">
    <property type="protein sequence ID" value="PYU1_T008317"/>
    <property type="gene ID" value="PYU1_G008301"/>
</dbReference>
<reference evidence="2" key="2">
    <citation type="submission" date="2010-04" db="EMBL/GenBank/DDBJ databases">
        <authorList>
            <person name="Buell R."/>
            <person name="Hamilton J."/>
            <person name="Hostetler J."/>
        </authorList>
    </citation>
    <scope>NUCLEOTIDE SEQUENCE [LARGE SCALE GENOMIC DNA]</scope>
    <source>
        <strain evidence="2">DAOM:BR144</strain>
    </source>
</reference>
<dbReference type="VEuPathDB" id="FungiDB:PYU1_G008301"/>
<protein>
    <submittedName>
        <fullName evidence="1">Uncharacterized protein</fullName>
    </submittedName>
</protein>
<dbReference type="InParanoid" id="K3WTM1"/>
<dbReference type="AlphaFoldDB" id="K3WTM1"/>
<dbReference type="Proteomes" id="UP000019132">
    <property type="component" value="Unassembled WGS sequence"/>
</dbReference>
<evidence type="ECO:0000313" key="2">
    <source>
        <dbReference type="Proteomes" id="UP000019132"/>
    </source>
</evidence>
<accession>K3WTM1</accession>
<dbReference type="EMBL" id="GL376613">
    <property type="status" value="NOT_ANNOTATED_CDS"/>
    <property type="molecule type" value="Genomic_DNA"/>
</dbReference>
<proteinExistence type="predicted"/>
<dbReference type="HOGENOM" id="CLU_1859263_0_0_1"/>
<name>K3WTM1_GLOUD</name>
<evidence type="ECO:0000313" key="1">
    <source>
        <dbReference type="EnsemblProtists" id="PYU1_T008317"/>
    </source>
</evidence>
<reference evidence="2" key="1">
    <citation type="journal article" date="2010" name="Genome Biol.">
        <title>Genome sequence of the necrotrophic plant pathogen Pythium ultimum reveals original pathogenicity mechanisms and effector repertoire.</title>
        <authorList>
            <person name="Levesque C.A."/>
            <person name="Brouwer H."/>
            <person name="Cano L."/>
            <person name="Hamilton J.P."/>
            <person name="Holt C."/>
            <person name="Huitema E."/>
            <person name="Raffaele S."/>
            <person name="Robideau G.P."/>
            <person name="Thines M."/>
            <person name="Win J."/>
            <person name="Zerillo M.M."/>
            <person name="Beakes G.W."/>
            <person name="Boore J.L."/>
            <person name="Busam D."/>
            <person name="Dumas B."/>
            <person name="Ferriera S."/>
            <person name="Fuerstenberg S.I."/>
            <person name="Gachon C.M."/>
            <person name="Gaulin E."/>
            <person name="Govers F."/>
            <person name="Grenville-Briggs L."/>
            <person name="Horner N."/>
            <person name="Hostetler J."/>
            <person name="Jiang R.H."/>
            <person name="Johnson J."/>
            <person name="Krajaejun T."/>
            <person name="Lin H."/>
            <person name="Meijer H.J."/>
            <person name="Moore B."/>
            <person name="Morris P."/>
            <person name="Phuntmart V."/>
            <person name="Puiu D."/>
            <person name="Shetty J."/>
            <person name="Stajich J.E."/>
            <person name="Tripathy S."/>
            <person name="Wawra S."/>
            <person name="van West P."/>
            <person name="Whitty B.R."/>
            <person name="Coutinho P.M."/>
            <person name="Henrissat B."/>
            <person name="Martin F."/>
            <person name="Thomas P.D."/>
            <person name="Tyler B.M."/>
            <person name="De Vries R.P."/>
            <person name="Kamoun S."/>
            <person name="Yandell M."/>
            <person name="Tisserat N."/>
            <person name="Buell C.R."/>
        </authorList>
    </citation>
    <scope>NUCLEOTIDE SEQUENCE</scope>
    <source>
        <strain evidence="2">DAOM:BR144</strain>
    </source>
</reference>